<evidence type="ECO:0000256" key="4">
    <source>
        <dbReference type="ARBA" id="ARBA00022692"/>
    </source>
</evidence>
<keyword evidence="10" id="KW-0407">Ion channel</keyword>
<dbReference type="PANTHER" id="PTHR10027">
    <property type="entry name" value="CALCIUM-ACTIVATED POTASSIUM CHANNEL ALPHA CHAIN"/>
    <property type="match status" value="1"/>
</dbReference>
<evidence type="ECO:0000313" key="14">
    <source>
        <dbReference type="EMBL" id="ADK82214.1"/>
    </source>
</evidence>
<keyword evidence="7 12" id="KW-1133">Transmembrane helix</keyword>
<dbReference type="EMBL" id="CP002116">
    <property type="protein sequence ID" value="ADK82214.1"/>
    <property type="molecule type" value="Genomic_DNA"/>
</dbReference>
<evidence type="ECO:0000256" key="2">
    <source>
        <dbReference type="ARBA" id="ARBA00022448"/>
    </source>
</evidence>
<proteinExistence type="predicted"/>
<reference evidence="14 15" key="1">
    <citation type="journal article" date="2010" name="Stand. Genomic Sci.">
        <title>Complete genome sequence of Spirochaeta smaragdinae type strain (SEBR 4228).</title>
        <authorList>
            <person name="Mavromatis K."/>
            <person name="Yasawong M."/>
            <person name="Chertkov O."/>
            <person name="Lapidus A."/>
            <person name="Lucas S."/>
            <person name="Nolan M."/>
            <person name="Del Rio T.G."/>
            <person name="Tice H."/>
            <person name="Cheng J.F."/>
            <person name="Pitluck S."/>
            <person name="Liolios K."/>
            <person name="Ivanova N."/>
            <person name="Tapia R."/>
            <person name="Han C."/>
            <person name="Bruce D."/>
            <person name="Goodwin L."/>
            <person name="Pati A."/>
            <person name="Chen A."/>
            <person name="Palaniappan K."/>
            <person name="Land M."/>
            <person name="Hauser L."/>
            <person name="Chang Y.J."/>
            <person name="Jeffries C.D."/>
            <person name="Detter J.C."/>
            <person name="Rohde M."/>
            <person name="Brambilla E."/>
            <person name="Spring S."/>
            <person name="Goker M."/>
            <person name="Sikorski J."/>
            <person name="Woyke T."/>
            <person name="Bristow J."/>
            <person name="Eisen J.A."/>
            <person name="Markowitz V."/>
            <person name="Hugenholtz P."/>
            <person name="Klenk H.P."/>
            <person name="Kyrpides N.C."/>
        </authorList>
    </citation>
    <scope>NUCLEOTIDE SEQUENCE [LARGE SCALE GENOMIC DNA]</scope>
    <source>
        <strain evidence="15">DSM 11293 / JCM 15392 / SEBR 4228</strain>
    </source>
</reference>
<sequence>MESDQRQVILLQVADEQRKKERHAAQRSRRKRRRMNWLRHSVDSVPFKVALFLVFLILTSMAGITAFEMTKNNQFETIWDAFWYAIVTVTTVGYGDKTPITVGGRIVGLLLMGIGVVVVAAITGQIASFLVDQQMKRREGLLSLRNIQNHFIICGWRKELEKVVEGVLAVNADLDPSGIVLINSIGAEKMQGIVNNPVFKGINYINGDYIEEETLKRANIKDARRVMLLADQSQEYSLQEMDSRTVMAVLTIESISKRVYVCAELLDEKFEKYLRLANCDEIILSREYSKLILANASSASGVSHIVTDLLSTKGGGLKTKSIPADFIGKSFGDLSAYLEGKYGAIIIGLLENTGNFYHRKKEALNEAQMTPDISTLVENLKAVKQLTPNKSVLNPGKEYIVKKNSRAIVIELAIAERGSI</sequence>
<dbReference type="Pfam" id="PF07885">
    <property type="entry name" value="Ion_trans_2"/>
    <property type="match status" value="1"/>
</dbReference>
<evidence type="ECO:0000256" key="1">
    <source>
        <dbReference type="ARBA" id="ARBA00004651"/>
    </source>
</evidence>
<evidence type="ECO:0000256" key="8">
    <source>
        <dbReference type="ARBA" id="ARBA00023065"/>
    </source>
</evidence>
<dbReference type="GO" id="GO:0005886">
    <property type="term" value="C:plasma membrane"/>
    <property type="evidence" value="ECO:0007669"/>
    <property type="project" value="UniProtKB-SubCell"/>
</dbReference>
<dbReference type="AlphaFoldDB" id="E1R4X6"/>
<accession>E1R4X6</accession>
<dbReference type="InterPro" id="IPR013099">
    <property type="entry name" value="K_chnl_dom"/>
</dbReference>
<dbReference type="SUPFAM" id="SSF81324">
    <property type="entry name" value="Voltage-gated potassium channels"/>
    <property type="match status" value="1"/>
</dbReference>
<dbReference type="Gene3D" id="3.40.50.720">
    <property type="entry name" value="NAD(P)-binding Rossmann-like Domain"/>
    <property type="match status" value="1"/>
</dbReference>
<evidence type="ECO:0000256" key="3">
    <source>
        <dbReference type="ARBA" id="ARBA00022538"/>
    </source>
</evidence>
<evidence type="ECO:0000256" key="12">
    <source>
        <dbReference type="SAM" id="Phobius"/>
    </source>
</evidence>
<dbReference type="STRING" id="573413.Spirs_3116"/>
<comment type="catalytic activity">
    <reaction evidence="11">
        <text>K(+)(in) = K(+)(out)</text>
        <dbReference type="Rhea" id="RHEA:29463"/>
        <dbReference type="ChEBI" id="CHEBI:29103"/>
    </reaction>
</comment>
<evidence type="ECO:0000256" key="11">
    <source>
        <dbReference type="ARBA" id="ARBA00034430"/>
    </source>
</evidence>
<dbReference type="InterPro" id="IPR036291">
    <property type="entry name" value="NAD(P)-bd_dom_sf"/>
</dbReference>
<keyword evidence="6" id="KW-0630">Potassium</keyword>
<dbReference type="RefSeq" id="WP_013255673.1">
    <property type="nucleotide sequence ID" value="NC_014364.1"/>
</dbReference>
<dbReference type="Proteomes" id="UP000002318">
    <property type="component" value="Chromosome"/>
</dbReference>
<feature type="domain" description="RCK N-terminal" evidence="13">
    <location>
        <begin position="148"/>
        <end position="284"/>
    </location>
</feature>
<dbReference type="GO" id="GO:0005267">
    <property type="term" value="F:potassium channel activity"/>
    <property type="evidence" value="ECO:0007669"/>
    <property type="project" value="UniProtKB-KW"/>
</dbReference>
<evidence type="ECO:0000256" key="6">
    <source>
        <dbReference type="ARBA" id="ARBA00022958"/>
    </source>
</evidence>
<dbReference type="PROSITE" id="PS51201">
    <property type="entry name" value="RCK_N"/>
    <property type="match status" value="1"/>
</dbReference>
<evidence type="ECO:0000256" key="5">
    <source>
        <dbReference type="ARBA" id="ARBA00022826"/>
    </source>
</evidence>
<dbReference type="OrthoDB" id="9810759at2"/>
<feature type="transmembrane region" description="Helical" evidence="12">
    <location>
        <begin position="106"/>
        <end position="131"/>
    </location>
</feature>
<organism evidence="14 15">
    <name type="scientific">Sediminispirochaeta smaragdinae (strain DSM 11293 / JCM 15392 / SEBR 4228)</name>
    <name type="common">Spirochaeta smaragdinae</name>
    <dbReference type="NCBI Taxonomy" id="573413"/>
    <lineage>
        <taxon>Bacteria</taxon>
        <taxon>Pseudomonadati</taxon>
        <taxon>Spirochaetota</taxon>
        <taxon>Spirochaetia</taxon>
        <taxon>Spirochaetales</taxon>
        <taxon>Spirochaetaceae</taxon>
        <taxon>Sediminispirochaeta</taxon>
    </lineage>
</organism>
<dbReference type="Gene3D" id="1.10.287.70">
    <property type="match status" value="1"/>
</dbReference>
<dbReference type="InterPro" id="IPR003148">
    <property type="entry name" value="RCK_N"/>
</dbReference>
<keyword evidence="15" id="KW-1185">Reference proteome</keyword>
<evidence type="ECO:0000313" key="15">
    <source>
        <dbReference type="Proteomes" id="UP000002318"/>
    </source>
</evidence>
<comment type="subcellular location">
    <subcellularLocation>
        <location evidence="1">Cell membrane</location>
        <topology evidence="1">Multi-pass membrane protein</topology>
    </subcellularLocation>
</comment>
<dbReference type="HOGENOM" id="CLU_050982_1_2_12"/>
<keyword evidence="5" id="KW-0631">Potassium channel</keyword>
<keyword evidence="2" id="KW-0813">Transport</keyword>
<feature type="transmembrane region" description="Helical" evidence="12">
    <location>
        <begin position="77"/>
        <end position="94"/>
    </location>
</feature>
<evidence type="ECO:0000256" key="9">
    <source>
        <dbReference type="ARBA" id="ARBA00023136"/>
    </source>
</evidence>
<evidence type="ECO:0000256" key="7">
    <source>
        <dbReference type="ARBA" id="ARBA00022989"/>
    </source>
</evidence>
<keyword evidence="3" id="KW-0633">Potassium transport</keyword>
<keyword evidence="8" id="KW-0406">Ion transport</keyword>
<protein>
    <submittedName>
        <fullName evidence="14">Ion transport 2 domain protein</fullName>
    </submittedName>
</protein>
<dbReference type="PANTHER" id="PTHR10027:SF10">
    <property type="entry name" value="SLOWPOKE 2, ISOFORM D"/>
    <property type="match status" value="1"/>
</dbReference>
<dbReference type="Pfam" id="PF22614">
    <property type="entry name" value="Slo-like_RCK"/>
    <property type="match status" value="1"/>
</dbReference>
<evidence type="ECO:0000259" key="13">
    <source>
        <dbReference type="PROSITE" id="PS51201"/>
    </source>
</evidence>
<name>E1R4X6_SEDSS</name>
<dbReference type="SUPFAM" id="SSF51735">
    <property type="entry name" value="NAD(P)-binding Rossmann-fold domains"/>
    <property type="match status" value="1"/>
</dbReference>
<dbReference type="PRINTS" id="PR00169">
    <property type="entry name" value="KCHANNEL"/>
</dbReference>
<dbReference type="eggNOG" id="COG1226">
    <property type="taxonomic scope" value="Bacteria"/>
</dbReference>
<dbReference type="KEGG" id="ssm:Spirs_3116"/>
<gene>
    <name evidence="14" type="ordered locus">Spirs_3116</name>
</gene>
<keyword evidence="4 12" id="KW-0812">Transmembrane</keyword>
<keyword evidence="9 12" id="KW-0472">Membrane</keyword>
<feature type="transmembrane region" description="Helical" evidence="12">
    <location>
        <begin position="45"/>
        <end position="65"/>
    </location>
</feature>
<evidence type="ECO:0000256" key="10">
    <source>
        <dbReference type="ARBA" id="ARBA00023303"/>
    </source>
</evidence>
<dbReference type="InterPro" id="IPR047871">
    <property type="entry name" value="K_chnl_Slo-like"/>
</dbReference>